<feature type="compositionally biased region" description="Acidic residues" evidence="1">
    <location>
        <begin position="523"/>
        <end position="536"/>
    </location>
</feature>
<dbReference type="EMBL" id="HE650832">
    <property type="protein sequence ID" value="CCF60723.1"/>
    <property type="molecule type" value="Genomic_DNA"/>
</dbReference>
<dbReference type="InParanoid" id="H2B273"/>
<dbReference type="GeneID" id="13887033"/>
<dbReference type="GO" id="GO:0043254">
    <property type="term" value="P:regulation of protein-containing complex assembly"/>
    <property type="evidence" value="ECO:0007669"/>
    <property type="project" value="EnsemblFungi"/>
</dbReference>
<dbReference type="AlphaFoldDB" id="H2B273"/>
<evidence type="ECO:0000313" key="3">
    <source>
        <dbReference type="Proteomes" id="UP000005220"/>
    </source>
</evidence>
<proteinExistence type="predicted"/>
<reference evidence="2 3" key="1">
    <citation type="journal article" date="2011" name="Proc. Natl. Acad. Sci. U.S.A.">
        <title>Evolutionary erosion of yeast sex chromosomes by mating-type switching accidents.</title>
        <authorList>
            <person name="Gordon J.L."/>
            <person name="Armisen D."/>
            <person name="Proux-Wera E."/>
            <person name="Oheigeartaigh S.S."/>
            <person name="Byrne K.P."/>
            <person name="Wolfe K.H."/>
        </authorList>
    </citation>
    <scope>NUCLEOTIDE SEQUENCE [LARGE SCALE GENOMIC DNA]</scope>
    <source>
        <strain evidence="3">ATCC 22294 / BCRC 22015 / CBS 2517 / CECT 1963 / NBRC 1671 / NRRL Y-8276</strain>
    </source>
</reference>
<keyword evidence="3" id="KW-1185">Reference proteome</keyword>
<feature type="region of interest" description="Disordered" evidence="1">
    <location>
        <begin position="475"/>
        <end position="542"/>
    </location>
</feature>
<dbReference type="Proteomes" id="UP000005220">
    <property type="component" value="Chromosome 12"/>
</dbReference>
<protein>
    <submittedName>
        <fullName evidence="2">Uncharacterized protein</fullName>
    </submittedName>
</protein>
<name>H2B273_KAZAF</name>
<dbReference type="RefSeq" id="XP_003959858.1">
    <property type="nucleotide sequence ID" value="XM_003959809.1"/>
</dbReference>
<dbReference type="STRING" id="1071382.H2B273"/>
<dbReference type="GO" id="GO:0000147">
    <property type="term" value="P:actin cortical patch assembly"/>
    <property type="evidence" value="ECO:0007669"/>
    <property type="project" value="EnsemblFungi"/>
</dbReference>
<gene>
    <name evidence="2" type="primary">KAFR0L01150</name>
    <name evidence="2" type="ORF">KAFR_0L01150</name>
</gene>
<organism evidence="2 3">
    <name type="scientific">Kazachstania africana (strain ATCC 22294 / BCRC 22015 / CBS 2517 / CECT 1963 / NBRC 1671 / NRRL Y-8276)</name>
    <name type="common">Yeast</name>
    <name type="synonym">Kluyveromyces africanus</name>
    <dbReference type="NCBI Taxonomy" id="1071382"/>
    <lineage>
        <taxon>Eukaryota</taxon>
        <taxon>Fungi</taxon>
        <taxon>Dikarya</taxon>
        <taxon>Ascomycota</taxon>
        <taxon>Saccharomycotina</taxon>
        <taxon>Saccharomycetes</taxon>
        <taxon>Saccharomycetales</taxon>
        <taxon>Saccharomycetaceae</taxon>
        <taxon>Kazachstania</taxon>
    </lineage>
</organism>
<dbReference type="eggNOG" id="ENOG502QR5V">
    <property type="taxonomic scope" value="Eukaryota"/>
</dbReference>
<evidence type="ECO:0000313" key="2">
    <source>
        <dbReference type="EMBL" id="CCF60723.1"/>
    </source>
</evidence>
<accession>H2B273</accession>
<dbReference type="KEGG" id="kaf:KAFR_0L01150"/>
<dbReference type="FunCoup" id="H2B273">
    <property type="interactions" value="8"/>
</dbReference>
<evidence type="ECO:0000256" key="1">
    <source>
        <dbReference type="SAM" id="MobiDB-lite"/>
    </source>
</evidence>
<dbReference type="OrthoDB" id="4036394at2759"/>
<dbReference type="HOGENOM" id="CLU_025347_0_0_1"/>
<sequence>MAGSIQFAVSTPCNTKNQRSGYKLLTYTEDNKLSVIRTSQLRNKDIFIDSDTDVTVQAFCYIKPREREITPPTSNDGIMDYSDYFFVAKSNGLIEIIQDYKYKISKHETLEADYVLRCTPEDYSSGIFPDFVIVSLEYKDGLLYCCMSSGKVYIFVLNVPSDYIQIENFQTVRKYSNIFKHSRTGAHFDDERYNTRENSEFIEQTQFTGRSQSSLQHICYYLTPIDPPKSSVPRTILYYTSLYKKQHIYRPSIYICLEQNISAFHINPFDKFSFLTVSPRNPIMIRRVIISLTYLNYFETFLQLKQKAQQKYQQELIPWEKLAFDNGFESFAYWMVCESVYGYEGVSSSSWNDIVENNGTGNLNATIVWRENQAEVKDPSDDIIYKIMKDKELDYFDFSSGERDDFRYASSSINRIRDHLYSRSNDMRREMFRRRNNNIDIPNLHKSALDVFVKNVKKNTFITDFRIVELNNSDMGENIGVPRERQPTILTNHDDENDMEIDELSSPTDSDTADHSSSSISESDVEPYNSEDEDDDLMRPSYPWEEGERTITSFLTNRYKKMNIIAIDRFLTINVFKPKFQDDAFLKIEPLENLVVDQTMSRDDMILARGLEMLSSFKKLYMLTDSLCLILDIHGLLLIDLRKVQDCKNLLNNEISALKMIPFNIGLITDSLLSIEAFESSKIYKGFDITFRLIITCLPNEIKAFTGSFQAHTKIGSISLTDRVKLNKQNKFVDKLALIGDGVSKSRSDVVHDRKRSRSESVEKLDKFWKSVKTKAPNED</sequence>
<feature type="compositionally biased region" description="Low complexity" evidence="1">
    <location>
        <begin position="505"/>
        <end position="522"/>
    </location>
</feature>